<dbReference type="AlphaFoldDB" id="A0A655WRU3"/>
<accession>A0A655WRU3</accession>
<dbReference type="Proteomes" id="UP000041770">
    <property type="component" value="Unassembled WGS sequence"/>
</dbReference>
<evidence type="ECO:0000313" key="1">
    <source>
        <dbReference type="EMBL" id="CSC29518.1"/>
    </source>
</evidence>
<proteinExistence type="predicted"/>
<dbReference type="AntiFam" id="ANF00149">
    <property type="entry name" value="Shadow ORF (opposite cshA)"/>
</dbReference>
<name>A0A655WRU3_VIBCL</name>
<reference evidence="1 2" key="1">
    <citation type="submission" date="2015-07" db="EMBL/GenBank/DDBJ databases">
        <authorList>
            <consortium name="Pathogen Informatics"/>
        </authorList>
    </citation>
    <scope>NUCLEOTIDE SEQUENCE [LARGE SCALE GENOMIC DNA]</scope>
    <source>
        <strain evidence="1 2">A316</strain>
    </source>
</reference>
<evidence type="ECO:0000313" key="2">
    <source>
        <dbReference type="Proteomes" id="UP000041770"/>
    </source>
</evidence>
<sequence>MACTLAFIAINRHRFYTIQLEFFRKCITALTGFGKHQHLLPIFRANQIREQFAFALFIHRIHHLLHGFCRGIGWRHLHFDRITHDAIRHRFDFAIKRCREKQRLTQWR</sequence>
<dbReference type="EMBL" id="CWQY01000005">
    <property type="protein sequence ID" value="CSC29518.1"/>
    <property type="molecule type" value="Genomic_DNA"/>
</dbReference>
<organism evidence="1 2">
    <name type="scientific">Vibrio cholerae</name>
    <dbReference type="NCBI Taxonomy" id="666"/>
    <lineage>
        <taxon>Bacteria</taxon>
        <taxon>Pseudomonadati</taxon>
        <taxon>Pseudomonadota</taxon>
        <taxon>Gammaproteobacteria</taxon>
        <taxon>Vibrionales</taxon>
        <taxon>Vibrionaceae</taxon>
        <taxon>Vibrio</taxon>
    </lineage>
</organism>
<protein>
    <submittedName>
        <fullName evidence="1">Uncharacterized protein</fullName>
    </submittedName>
</protein>
<gene>
    <name evidence="1" type="ORF">ERS013200_01056</name>
</gene>